<dbReference type="InterPro" id="IPR011992">
    <property type="entry name" value="EF-hand-dom_pair"/>
</dbReference>
<accession>A0A7S4W972</accession>
<name>A0A7S4W972_9STRA</name>
<evidence type="ECO:0000256" key="1">
    <source>
        <dbReference type="ARBA" id="ARBA00022837"/>
    </source>
</evidence>
<organism evidence="3">
    <name type="scientific">Ditylum brightwellii</name>
    <dbReference type="NCBI Taxonomy" id="49249"/>
    <lineage>
        <taxon>Eukaryota</taxon>
        <taxon>Sar</taxon>
        <taxon>Stramenopiles</taxon>
        <taxon>Ochrophyta</taxon>
        <taxon>Bacillariophyta</taxon>
        <taxon>Mediophyceae</taxon>
        <taxon>Lithodesmiophycidae</taxon>
        <taxon>Lithodesmiales</taxon>
        <taxon>Lithodesmiaceae</taxon>
        <taxon>Ditylum</taxon>
    </lineage>
</organism>
<evidence type="ECO:0000259" key="2">
    <source>
        <dbReference type="PROSITE" id="PS50222"/>
    </source>
</evidence>
<sequence length="135" mass="15497">MASYRSVAKLSQQFKLKACRNMTTQITHTLPTDTARMFSPKGSRAALKLHDIFEEYRMQNYTQEYPSRFRKEIIRAADQNNDGYVSTEEIESVLKNIGASGRLTREDIDTIFKEAGEKRSESITAIPIERMISLI</sequence>
<keyword evidence="1" id="KW-0106">Calcium</keyword>
<reference evidence="3" key="1">
    <citation type="submission" date="2021-01" db="EMBL/GenBank/DDBJ databases">
        <authorList>
            <person name="Corre E."/>
            <person name="Pelletier E."/>
            <person name="Niang G."/>
            <person name="Scheremetjew M."/>
            <person name="Finn R."/>
            <person name="Kale V."/>
            <person name="Holt S."/>
            <person name="Cochrane G."/>
            <person name="Meng A."/>
            <person name="Brown T."/>
            <person name="Cohen L."/>
        </authorList>
    </citation>
    <scope>NUCLEOTIDE SEQUENCE</scope>
    <source>
        <strain evidence="3">GSO104</strain>
    </source>
</reference>
<feature type="domain" description="EF-hand" evidence="2">
    <location>
        <begin position="65"/>
        <end position="100"/>
    </location>
</feature>
<dbReference type="InterPro" id="IPR002048">
    <property type="entry name" value="EF_hand_dom"/>
</dbReference>
<evidence type="ECO:0000313" key="3">
    <source>
        <dbReference type="EMBL" id="CAE4652629.1"/>
    </source>
</evidence>
<dbReference type="SUPFAM" id="SSF47473">
    <property type="entry name" value="EF-hand"/>
    <property type="match status" value="1"/>
</dbReference>
<dbReference type="AlphaFoldDB" id="A0A7S4W972"/>
<dbReference type="EMBL" id="HBNS01051754">
    <property type="protein sequence ID" value="CAE4652629.1"/>
    <property type="molecule type" value="Transcribed_RNA"/>
</dbReference>
<dbReference type="GO" id="GO:0005509">
    <property type="term" value="F:calcium ion binding"/>
    <property type="evidence" value="ECO:0007669"/>
    <property type="project" value="InterPro"/>
</dbReference>
<dbReference type="PROSITE" id="PS50222">
    <property type="entry name" value="EF_HAND_2"/>
    <property type="match status" value="1"/>
</dbReference>
<protein>
    <recommendedName>
        <fullName evidence="2">EF-hand domain-containing protein</fullName>
    </recommendedName>
</protein>
<dbReference type="PROSITE" id="PS00018">
    <property type="entry name" value="EF_HAND_1"/>
    <property type="match status" value="1"/>
</dbReference>
<dbReference type="Gene3D" id="1.10.238.10">
    <property type="entry name" value="EF-hand"/>
    <property type="match status" value="1"/>
</dbReference>
<gene>
    <name evidence="3" type="ORF">DBRI00130_LOCUS38298</name>
</gene>
<dbReference type="InterPro" id="IPR018247">
    <property type="entry name" value="EF_Hand_1_Ca_BS"/>
</dbReference>
<proteinExistence type="predicted"/>